<feature type="transmembrane region" description="Helical" evidence="2">
    <location>
        <begin position="68"/>
        <end position="88"/>
    </location>
</feature>
<dbReference type="Proteomes" id="UP000185478">
    <property type="component" value="Chromosome"/>
</dbReference>
<feature type="compositionally biased region" description="Polar residues" evidence="1">
    <location>
        <begin position="1"/>
        <end position="10"/>
    </location>
</feature>
<keyword evidence="2" id="KW-1133">Transmembrane helix</keyword>
<keyword evidence="2" id="KW-0812">Transmembrane</keyword>
<dbReference type="STRING" id="1431546.CAQU_05135"/>
<dbReference type="AlphaFoldDB" id="A0A1L7CFB1"/>
<evidence type="ECO:0000256" key="2">
    <source>
        <dbReference type="SAM" id="Phobius"/>
    </source>
</evidence>
<feature type="region of interest" description="Disordered" evidence="1">
    <location>
        <begin position="210"/>
        <end position="277"/>
    </location>
</feature>
<protein>
    <submittedName>
        <fullName evidence="3">Uncharacterized protein</fullName>
    </submittedName>
</protein>
<name>A0A1L7CFB1_9CORY</name>
<accession>A0A1L7CFB1</accession>
<evidence type="ECO:0000313" key="4">
    <source>
        <dbReference type="Proteomes" id="UP000185478"/>
    </source>
</evidence>
<gene>
    <name evidence="3" type="ORF">CAQU_05135</name>
</gene>
<evidence type="ECO:0000256" key="1">
    <source>
        <dbReference type="SAM" id="MobiDB-lite"/>
    </source>
</evidence>
<reference evidence="3 4" key="1">
    <citation type="submission" date="2014-08" db="EMBL/GenBank/DDBJ databases">
        <title>Complete genome sequence of Corynebacterium aquilae S-613T(T) (=DSM 44791(T)), isolated from the choana of a healthy golden eagle.</title>
        <authorList>
            <person name="Ruckert C."/>
            <person name="Albersmeier A."/>
            <person name="Winkler A."/>
            <person name="Kalinowski J."/>
        </authorList>
    </citation>
    <scope>NUCLEOTIDE SEQUENCE [LARGE SCALE GENOMIC DNA]</scope>
    <source>
        <strain evidence="3 4">S-613</strain>
    </source>
</reference>
<keyword evidence="2" id="KW-0472">Membrane</keyword>
<proteinExistence type="predicted"/>
<keyword evidence="4" id="KW-1185">Reference proteome</keyword>
<dbReference type="RefSeq" id="WP_075725765.1">
    <property type="nucleotide sequence ID" value="NZ_CP009245.1"/>
</dbReference>
<feature type="compositionally biased region" description="Pro residues" evidence="1">
    <location>
        <begin position="220"/>
        <end position="234"/>
    </location>
</feature>
<sequence length="277" mass="29276">MSENPHNSPQMGDDRPAGRFRGRAGRKDSARRVVSAATHQARQRAHNLGNEVREVVDAQPETTGRGGVLALVYVLAAMAVGSIALGALPSPAEIATRPFVSQDSSAQLGSFSIDKASLTPTSDERVAVLLVQATMTSAREPFGPQLLLHSGDSTFAPEQYGCPLAQPGIPTPCESRFLVPADVELPATLEIYRGTRQGSSVIEVTLESVEKTTPVTQSPTPQPPVPALQPPAPPLELGDDLEPTQDDLLAPPDPAPPIDGEQPNEQHQVSVEGDDRG</sequence>
<dbReference type="KEGG" id="caqu:CAQU_05135"/>
<organism evidence="3 4">
    <name type="scientific">Corynebacterium aquilae DSM 44791</name>
    <dbReference type="NCBI Taxonomy" id="1431546"/>
    <lineage>
        <taxon>Bacteria</taxon>
        <taxon>Bacillati</taxon>
        <taxon>Actinomycetota</taxon>
        <taxon>Actinomycetes</taxon>
        <taxon>Mycobacteriales</taxon>
        <taxon>Corynebacteriaceae</taxon>
        <taxon>Corynebacterium</taxon>
    </lineage>
</organism>
<evidence type="ECO:0000313" key="3">
    <source>
        <dbReference type="EMBL" id="APT84542.1"/>
    </source>
</evidence>
<feature type="region of interest" description="Disordered" evidence="1">
    <location>
        <begin position="1"/>
        <end position="45"/>
    </location>
</feature>
<dbReference type="EMBL" id="CP009245">
    <property type="protein sequence ID" value="APT84542.1"/>
    <property type="molecule type" value="Genomic_DNA"/>
</dbReference>